<proteinExistence type="predicted"/>
<feature type="compositionally biased region" description="Pro residues" evidence="1">
    <location>
        <begin position="94"/>
        <end position="106"/>
    </location>
</feature>
<sequence length="151" mass="15414">MQFRRCVTWLGLAAALLPLHAAAADPLKSDACGASLSALDSARRQGSAAQVEALRQQATRDCLGGSGDARRPSPVAREPIVVPPPVITAEPAQPSNPAPPAPPVFQPPPVVTSCDLGGCWDSNGTRLNRAGPLLIGPRGACVTSGATVHCP</sequence>
<dbReference type="EMBL" id="SMLM01000003">
    <property type="protein sequence ID" value="TFZ00773.1"/>
    <property type="molecule type" value="Genomic_DNA"/>
</dbReference>
<gene>
    <name evidence="3" type="ORF">EZ313_20215</name>
</gene>
<keyword evidence="4" id="KW-1185">Reference proteome</keyword>
<feature type="signal peptide" evidence="2">
    <location>
        <begin position="1"/>
        <end position="23"/>
    </location>
</feature>
<evidence type="ECO:0000313" key="3">
    <source>
        <dbReference type="EMBL" id="TFZ00773.1"/>
    </source>
</evidence>
<feature type="chain" id="PRO_5021414158" evidence="2">
    <location>
        <begin position="24"/>
        <end position="151"/>
    </location>
</feature>
<evidence type="ECO:0000256" key="1">
    <source>
        <dbReference type="SAM" id="MobiDB-lite"/>
    </source>
</evidence>
<name>A0A4Z0BN98_9BURK</name>
<dbReference type="Proteomes" id="UP000298180">
    <property type="component" value="Unassembled WGS sequence"/>
</dbReference>
<protein>
    <submittedName>
        <fullName evidence="3">Uncharacterized protein</fullName>
    </submittedName>
</protein>
<comment type="caution">
    <text evidence="3">The sequence shown here is derived from an EMBL/GenBank/DDBJ whole genome shotgun (WGS) entry which is preliminary data.</text>
</comment>
<accession>A0A4Z0BN98</accession>
<evidence type="ECO:0000313" key="4">
    <source>
        <dbReference type="Proteomes" id="UP000298180"/>
    </source>
</evidence>
<reference evidence="3 4" key="1">
    <citation type="submission" date="2019-03" db="EMBL/GenBank/DDBJ databases">
        <title>Ramlibacter henchirensis DSM 14656, whole genome shotgun sequence.</title>
        <authorList>
            <person name="Zhang X."/>
            <person name="Feng G."/>
            <person name="Zhu H."/>
        </authorList>
    </citation>
    <scope>NUCLEOTIDE SEQUENCE [LARGE SCALE GENOMIC DNA]</scope>
    <source>
        <strain evidence="3 4">DSM 14656</strain>
    </source>
</reference>
<dbReference type="RefSeq" id="WP_135265111.1">
    <property type="nucleotide sequence ID" value="NZ_SMLM01000003.1"/>
</dbReference>
<evidence type="ECO:0000256" key="2">
    <source>
        <dbReference type="SAM" id="SignalP"/>
    </source>
</evidence>
<organism evidence="3 4">
    <name type="scientific">Ramlibacter henchirensis</name>
    <dbReference type="NCBI Taxonomy" id="204072"/>
    <lineage>
        <taxon>Bacteria</taxon>
        <taxon>Pseudomonadati</taxon>
        <taxon>Pseudomonadota</taxon>
        <taxon>Betaproteobacteria</taxon>
        <taxon>Burkholderiales</taxon>
        <taxon>Comamonadaceae</taxon>
        <taxon>Ramlibacter</taxon>
    </lineage>
</organism>
<keyword evidence="2" id="KW-0732">Signal</keyword>
<feature type="region of interest" description="Disordered" evidence="1">
    <location>
        <begin position="58"/>
        <end position="106"/>
    </location>
</feature>
<dbReference type="OrthoDB" id="8690412at2"/>
<dbReference type="AlphaFoldDB" id="A0A4Z0BN98"/>